<dbReference type="Gene3D" id="1.50.10.20">
    <property type="match status" value="1"/>
</dbReference>
<dbReference type="GO" id="GO:0005975">
    <property type="term" value="P:carbohydrate metabolic process"/>
    <property type="evidence" value="ECO:0007669"/>
    <property type="project" value="InterPro"/>
</dbReference>
<sequence length="354" mass="38061">MQWVILGWLEAIKFVNVHTELHYSSSSANFSGQAHVADFAHRARLFYDRVSTAYSNKTCGGGMVWDSTDAPYKNAVTNELYVAASVSMYLYLPGDNNPSPSFIVNSTNLCLDPTAHSITGGTNSTTPLQPVKPRNSTYLQNAVDAFVWLTGINMTNTAGLYVDGFHLTNTTCDQRSEDVFSYNQGVLLSGIRGLWEATGNASYLNYGHNLIHSTIVSTGYSNNSCGSLGCNGVMADTCDSDGSCSQDEQTFKGAYFHHLMLFCAPLPYGSIATILENQHAQLCGNYSQWIQINAAGAYSTKNSSGDFGGAWGASADVNGLGRGRTVETQGGAISVFNTLYAVISNSSSSVHRRA</sequence>
<dbReference type="InterPro" id="IPR053169">
    <property type="entry name" value="MUG_Protein"/>
</dbReference>
<dbReference type="GO" id="GO:0016787">
    <property type="term" value="F:hydrolase activity"/>
    <property type="evidence" value="ECO:0007669"/>
    <property type="project" value="UniProtKB-KW"/>
</dbReference>
<reference evidence="1" key="1">
    <citation type="journal article" date="2020" name="Stud. Mycol.">
        <title>101 Dothideomycetes genomes: a test case for predicting lifestyles and emergence of pathogens.</title>
        <authorList>
            <person name="Haridas S."/>
            <person name="Albert R."/>
            <person name="Binder M."/>
            <person name="Bloem J."/>
            <person name="Labutti K."/>
            <person name="Salamov A."/>
            <person name="Andreopoulos B."/>
            <person name="Baker S."/>
            <person name="Barry K."/>
            <person name="Bills G."/>
            <person name="Bluhm B."/>
            <person name="Cannon C."/>
            <person name="Castanera R."/>
            <person name="Culley D."/>
            <person name="Daum C."/>
            <person name="Ezra D."/>
            <person name="Gonzalez J."/>
            <person name="Henrissat B."/>
            <person name="Kuo A."/>
            <person name="Liang C."/>
            <person name="Lipzen A."/>
            <person name="Lutzoni F."/>
            <person name="Magnuson J."/>
            <person name="Mondo S."/>
            <person name="Nolan M."/>
            <person name="Ohm R."/>
            <person name="Pangilinan J."/>
            <person name="Park H.-J."/>
            <person name="Ramirez L."/>
            <person name="Alfaro M."/>
            <person name="Sun H."/>
            <person name="Tritt A."/>
            <person name="Yoshinaga Y."/>
            <person name="Zwiers L.-H."/>
            <person name="Turgeon B."/>
            <person name="Goodwin S."/>
            <person name="Spatafora J."/>
            <person name="Crous P."/>
            <person name="Grigoriev I."/>
        </authorList>
    </citation>
    <scope>NUCLEOTIDE SEQUENCE</scope>
    <source>
        <strain evidence="1">Tuck. ex Michener</strain>
    </source>
</reference>
<dbReference type="InterPro" id="IPR005198">
    <property type="entry name" value="Glyco_hydro_76"/>
</dbReference>
<dbReference type="AlphaFoldDB" id="A0A6A6GVG2"/>
<dbReference type="PANTHER" id="PTHR47791">
    <property type="entry name" value="MEIOTICALLY UP-REGULATED GENE 191 PROTEIN"/>
    <property type="match status" value="1"/>
</dbReference>
<dbReference type="OrthoDB" id="4104179at2759"/>
<gene>
    <name evidence="1" type="ORF">EV356DRAFT_510163</name>
</gene>
<dbReference type="Proteomes" id="UP000800092">
    <property type="component" value="Unassembled WGS sequence"/>
</dbReference>
<evidence type="ECO:0000313" key="2">
    <source>
        <dbReference type="Proteomes" id="UP000800092"/>
    </source>
</evidence>
<evidence type="ECO:0000313" key="1">
    <source>
        <dbReference type="EMBL" id="KAF2229786.1"/>
    </source>
</evidence>
<keyword evidence="1" id="KW-0378">Hydrolase</keyword>
<proteinExistence type="predicted"/>
<keyword evidence="2" id="KW-1185">Reference proteome</keyword>
<dbReference type="SUPFAM" id="SSF48208">
    <property type="entry name" value="Six-hairpin glycosidases"/>
    <property type="match status" value="1"/>
</dbReference>
<dbReference type="Pfam" id="PF03663">
    <property type="entry name" value="Glyco_hydro_76"/>
    <property type="match status" value="1"/>
</dbReference>
<protein>
    <submittedName>
        <fullName evidence="1">Glycoside hydrolase family 76 protein</fullName>
    </submittedName>
</protein>
<dbReference type="InterPro" id="IPR008928">
    <property type="entry name" value="6-hairpin_glycosidase_sf"/>
</dbReference>
<dbReference type="EMBL" id="ML991854">
    <property type="protein sequence ID" value="KAF2229786.1"/>
    <property type="molecule type" value="Genomic_DNA"/>
</dbReference>
<feature type="non-terminal residue" evidence="1">
    <location>
        <position position="1"/>
    </location>
</feature>
<organism evidence="1 2">
    <name type="scientific">Viridothelium virens</name>
    <name type="common">Speckled blister lichen</name>
    <name type="synonym">Trypethelium virens</name>
    <dbReference type="NCBI Taxonomy" id="1048519"/>
    <lineage>
        <taxon>Eukaryota</taxon>
        <taxon>Fungi</taxon>
        <taxon>Dikarya</taxon>
        <taxon>Ascomycota</taxon>
        <taxon>Pezizomycotina</taxon>
        <taxon>Dothideomycetes</taxon>
        <taxon>Dothideomycetes incertae sedis</taxon>
        <taxon>Trypetheliales</taxon>
        <taxon>Trypetheliaceae</taxon>
        <taxon>Viridothelium</taxon>
    </lineage>
</organism>
<name>A0A6A6GVG2_VIRVR</name>
<dbReference type="PANTHER" id="PTHR47791:SF2">
    <property type="entry name" value="ENDO MANNANASE, GH76 FAMILY (EUROFUNG)"/>
    <property type="match status" value="1"/>
</dbReference>
<accession>A0A6A6GVG2</accession>